<name>A0AAE3A4I9_9FIRM</name>
<dbReference type="InterPro" id="IPR000045">
    <property type="entry name" value="Prepilin_IV_endopep_pep"/>
</dbReference>
<dbReference type="InterPro" id="IPR050882">
    <property type="entry name" value="Prepilin_peptidase/N-MTase"/>
</dbReference>
<feature type="transmembrane region" description="Helical" evidence="2">
    <location>
        <begin position="154"/>
        <end position="173"/>
    </location>
</feature>
<dbReference type="GO" id="GO:0006465">
    <property type="term" value="P:signal peptide processing"/>
    <property type="evidence" value="ECO:0007669"/>
    <property type="project" value="TreeGrafter"/>
</dbReference>
<dbReference type="GO" id="GO:0005886">
    <property type="term" value="C:plasma membrane"/>
    <property type="evidence" value="ECO:0007669"/>
    <property type="project" value="TreeGrafter"/>
</dbReference>
<accession>A0AAE3A4I9</accession>
<evidence type="ECO:0000256" key="2">
    <source>
        <dbReference type="SAM" id="Phobius"/>
    </source>
</evidence>
<feature type="domain" description="Prepilin type IV endopeptidase peptidase" evidence="3">
    <location>
        <begin position="12"/>
        <end position="114"/>
    </location>
</feature>
<dbReference type="PANTHER" id="PTHR30487:SF0">
    <property type="entry name" value="PREPILIN LEADER PEPTIDASE_N-METHYLTRANSFERASE-RELATED"/>
    <property type="match status" value="1"/>
</dbReference>
<dbReference type="EMBL" id="JAJEPV010000029">
    <property type="protein sequence ID" value="MCC2120273.1"/>
    <property type="molecule type" value="Genomic_DNA"/>
</dbReference>
<proteinExistence type="inferred from homology"/>
<reference evidence="4 5" key="1">
    <citation type="submission" date="2021-10" db="EMBL/GenBank/DDBJ databases">
        <title>Anaerobic single-cell dispensing facilitates the cultivation of human gut bacteria.</title>
        <authorList>
            <person name="Afrizal A."/>
        </authorList>
    </citation>
    <scope>NUCLEOTIDE SEQUENCE [LARGE SCALE GENOMIC DNA]</scope>
    <source>
        <strain evidence="4 5">CLA-AA-H273</strain>
    </source>
</reference>
<sequence>MKSGEGDEIFGVLCILLAIACCFDYKTHRIPNWLIVCCMFAGLGYRLISGGHKGVLEYLASALLTTILLYFVFWIGAIGAGDVKMLGVCAGFFPWNKVLYFLFFALMIAAVIALFKMYLERNMKDRLYYLGEYLWDVFRCGRWKLYFAGEREGAGAGICMAGPVFCSALMYMGGMY</sequence>
<dbReference type="AlphaFoldDB" id="A0AAE3A4I9"/>
<feature type="transmembrane region" description="Helical" evidence="2">
    <location>
        <begin position="32"/>
        <end position="48"/>
    </location>
</feature>
<dbReference type="PANTHER" id="PTHR30487">
    <property type="entry name" value="TYPE 4 PREPILIN-LIKE PROTEINS LEADER PEPTIDE-PROCESSING ENZYME"/>
    <property type="match status" value="1"/>
</dbReference>
<keyword evidence="5" id="KW-1185">Reference proteome</keyword>
<keyword evidence="2" id="KW-0812">Transmembrane</keyword>
<organism evidence="4 5">
    <name type="scientific">Waltera acetigignens</name>
    <dbReference type="NCBI Taxonomy" id="2981769"/>
    <lineage>
        <taxon>Bacteria</taxon>
        <taxon>Bacillati</taxon>
        <taxon>Bacillota</taxon>
        <taxon>Clostridia</taxon>
        <taxon>Lachnospirales</taxon>
        <taxon>Lachnospiraceae</taxon>
        <taxon>Waltera</taxon>
    </lineage>
</organism>
<dbReference type="Gene3D" id="1.20.120.1220">
    <property type="match status" value="1"/>
</dbReference>
<dbReference type="Pfam" id="PF01478">
    <property type="entry name" value="Peptidase_A24"/>
    <property type="match status" value="1"/>
</dbReference>
<feature type="transmembrane region" description="Helical" evidence="2">
    <location>
        <begin position="98"/>
        <end position="119"/>
    </location>
</feature>
<comment type="similarity">
    <text evidence="1">Belongs to the peptidase A24 family.</text>
</comment>
<evidence type="ECO:0000313" key="5">
    <source>
        <dbReference type="Proteomes" id="UP001197795"/>
    </source>
</evidence>
<evidence type="ECO:0000256" key="1">
    <source>
        <dbReference type="ARBA" id="ARBA00005801"/>
    </source>
</evidence>
<dbReference type="Proteomes" id="UP001197795">
    <property type="component" value="Unassembled WGS sequence"/>
</dbReference>
<dbReference type="RefSeq" id="WP_022312657.1">
    <property type="nucleotide sequence ID" value="NZ_JAJEPV010000029.1"/>
</dbReference>
<feature type="transmembrane region" description="Helical" evidence="2">
    <location>
        <begin position="55"/>
        <end position="78"/>
    </location>
</feature>
<evidence type="ECO:0000259" key="3">
    <source>
        <dbReference type="Pfam" id="PF01478"/>
    </source>
</evidence>
<keyword evidence="2" id="KW-1133">Transmembrane helix</keyword>
<keyword evidence="2" id="KW-0472">Membrane</keyword>
<protein>
    <submittedName>
        <fullName evidence="4">A24 family peptidase</fullName>
    </submittedName>
</protein>
<dbReference type="PROSITE" id="PS51257">
    <property type="entry name" value="PROKAR_LIPOPROTEIN"/>
    <property type="match status" value="1"/>
</dbReference>
<dbReference type="GO" id="GO:0004190">
    <property type="term" value="F:aspartic-type endopeptidase activity"/>
    <property type="evidence" value="ECO:0007669"/>
    <property type="project" value="InterPro"/>
</dbReference>
<comment type="caution">
    <text evidence="4">The sequence shown here is derived from an EMBL/GenBank/DDBJ whole genome shotgun (WGS) entry which is preliminary data.</text>
</comment>
<evidence type="ECO:0000313" key="4">
    <source>
        <dbReference type="EMBL" id="MCC2120273.1"/>
    </source>
</evidence>
<gene>
    <name evidence="4" type="ORF">LKD75_11880</name>
</gene>